<dbReference type="SUPFAM" id="SSF56672">
    <property type="entry name" value="DNA/RNA polymerases"/>
    <property type="match status" value="1"/>
</dbReference>
<comment type="caution">
    <text evidence="11">The sequence shown here is derived from an EMBL/GenBank/DDBJ whole genome shotgun (WGS) entry which is preliminary data.</text>
</comment>
<keyword evidence="14" id="KW-1185">Reference proteome</keyword>
<dbReference type="GO" id="GO:0046872">
    <property type="term" value="F:metal ion binding"/>
    <property type="evidence" value="ECO:0007669"/>
    <property type="project" value="UniProtKB-KW"/>
</dbReference>
<gene>
    <name evidence="11" type="primary">ltrA</name>
    <name evidence="11" type="ORF">EAY07_20335</name>
    <name evidence="12" type="ORF">EAY46_22095</name>
</gene>
<dbReference type="InterPro" id="IPR051083">
    <property type="entry name" value="GrpII_Intron_Splice-Mob/Def"/>
</dbReference>
<dbReference type="EMBL" id="RDPI01000274">
    <property type="protein sequence ID" value="MBF4375691.1"/>
    <property type="molecule type" value="Genomic_DNA"/>
</dbReference>
<dbReference type="InterPro" id="IPR000477">
    <property type="entry name" value="RT_dom"/>
</dbReference>
<evidence type="ECO:0000256" key="7">
    <source>
        <dbReference type="ARBA" id="ARBA00023118"/>
    </source>
</evidence>
<dbReference type="InterPro" id="IPR043502">
    <property type="entry name" value="DNA/RNA_pol_sf"/>
</dbReference>
<dbReference type="InterPro" id="IPR013597">
    <property type="entry name" value="Mat_intron_G2"/>
</dbReference>
<comment type="catalytic activity">
    <reaction evidence="9">
        <text>DNA(n) + a 2'-deoxyribonucleoside 5'-triphosphate = DNA(n+1) + diphosphate</text>
        <dbReference type="Rhea" id="RHEA:22508"/>
        <dbReference type="Rhea" id="RHEA-COMP:17339"/>
        <dbReference type="Rhea" id="RHEA-COMP:17340"/>
        <dbReference type="ChEBI" id="CHEBI:33019"/>
        <dbReference type="ChEBI" id="CHEBI:61560"/>
        <dbReference type="ChEBI" id="CHEBI:173112"/>
        <dbReference type="EC" id="2.7.7.49"/>
    </reaction>
</comment>
<dbReference type="Pfam" id="PF00078">
    <property type="entry name" value="RVT_1"/>
    <property type="match status" value="1"/>
</dbReference>
<evidence type="ECO:0000256" key="1">
    <source>
        <dbReference type="ARBA" id="ARBA00012493"/>
    </source>
</evidence>
<keyword evidence="7" id="KW-0051">Antiviral defense</keyword>
<evidence type="ECO:0000313" key="13">
    <source>
        <dbReference type="Proteomes" id="UP000722957"/>
    </source>
</evidence>
<sequence>MASTKSFDISKQLVWNAYKRVKANKGAAGVDRVSLSAFEQNLKGNLYKIWNRMSSGSYMPPAVQQVNIPKKDGGIRSLGVPTVSDRVAQMVVKMLIEPDIDRCFHTDSYGYRPGKSALQAVDKTRQRCWRMDWVVEFDIKGAFDNIDHALLMKAVRHHVKEPWALLYIERWLKAPTLTVDSTLVPRTQGTPQGGVISPLLMNLFMHYAFDVWISKTSPKCPFARYADDVVVHCHSEAQANYLLRAIEVRLKVCKLTMHPTKSKIVYCKDSNRPLAYPIKAFTFLGFTFRPRKANNKEGKLFTSFLPAVSNEALKSMRSRIRTWRLSVRTPSTLVELSRLYNPILRGWFQYYGCFYPTQMRKLADYLELRLGRWARRKYKRLAGHKRKSAQWLRHVAKSRPSLFIHWHYFEDQRLGNGSRMI</sequence>
<feature type="domain" description="Reverse transcriptase" evidence="10">
    <location>
        <begin position="49"/>
        <end position="288"/>
    </location>
</feature>
<evidence type="ECO:0000313" key="12">
    <source>
        <dbReference type="EMBL" id="MBF4375691.1"/>
    </source>
</evidence>
<evidence type="ECO:0000313" key="11">
    <source>
        <dbReference type="EMBL" id="MBF4274314.1"/>
    </source>
</evidence>
<keyword evidence="4" id="KW-0479">Metal-binding</keyword>
<dbReference type="GO" id="GO:0003964">
    <property type="term" value="F:RNA-directed DNA polymerase activity"/>
    <property type="evidence" value="ECO:0007669"/>
    <property type="project" value="UniProtKB-KW"/>
</dbReference>
<keyword evidence="3 11" id="KW-0548">Nucleotidyltransferase</keyword>
<evidence type="ECO:0000256" key="6">
    <source>
        <dbReference type="ARBA" id="ARBA00022918"/>
    </source>
</evidence>
<evidence type="ECO:0000256" key="5">
    <source>
        <dbReference type="ARBA" id="ARBA00022842"/>
    </source>
</evidence>
<dbReference type="AlphaFoldDB" id="A0A8I0RZ10"/>
<dbReference type="RefSeq" id="WP_115339366.1">
    <property type="nucleotide sequence ID" value="NZ_JAEOBB010000089.1"/>
</dbReference>
<dbReference type="InterPro" id="IPR030931">
    <property type="entry name" value="Group_II_RT_mat"/>
</dbReference>
<keyword evidence="2 11" id="KW-0808">Transferase</keyword>
<keyword evidence="6 11" id="KW-0695">RNA-directed DNA polymerase</keyword>
<name>A0A8I0RZ10_VIBAN</name>
<evidence type="ECO:0000256" key="4">
    <source>
        <dbReference type="ARBA" id="ARBA00022723"/>
    </source>
</evidence>
<dbReference type="Pfam" id="PF08388">
    <property type="entry name" value="GIIM"/>
    <property type="match status" value="1"/>
</dbReference>
<evidence type="ECO:0000256" key="2">
    <source>
        <dbReference type="ARBA" id="ARBA00022679"/>
    </source>
</evidence>
<proteinExistence type="inferred from homology"/>
<evidence type="ECO:0000256" key="3">
    <source>
        <dbReference type="ARBA" id="ARBA00022695"/>
    </source>
</evidence>
<dbReference type="PRINTS" id="PR00866">
    <property type="entry name" value="RNADNAPOLMS"/>
</dbReference>
<evidence type="ECO:0000313" key="14">
    <source>
        <dbReference type="Proteomes" id="UP000726136"/>
    </source>
</evidence>
<dbReference type="CDD" id="cd01651">
    <property type="entry name" value="RT_G2_intron"/>
    <property type="match status" value="1"/>
</dbReference>
<dbReference type="GO" id="GO:0051607">
    <property type="term" value="P:defense response to virus"/>
    <property type="evidence" value="ECO:0007669"/>
    <property type="project" value="UniProtKB-KW"/>
</dbReference>
<dbReference type="InterPro" id="IPR000123">
    <property type="entry name" value="Reverse_transcriptase_msDNA"/>
</dbReference>
<dbReference type="PANTHER" id="PTHR34047:SF3">
    <property type="entry name" value="BLR2052 PROTEIN"/>
    <property type="match status" value="1"/>
</dbReference>
<dbReference type="Proteomes" id="UP000726136">
    <property type="component" value="Unassembled WGS sequence"/>
</dbReference>
<protein>
    <recommendedName>
        <fullName evidence="1">RNA-directed DNA polymerase</fullName>
        <ecNumber evidence="1">2.7.7.49</ecNumber>
    </recommendedName>
</protein>
<reference evidence="13 14" key="1">
    <citation type="journal article" date="2021" name="PeerJ">
        <title>Analysis of 44 Vibrio anguillarum genomes reveals high genetic diversity.</title>
        <authorList>
            <person name="Hansen M.J."/>
            <person name="Dalsgaard I."/>
        </authorList>
    </citation>
    <scope>NUCLEOTIDE SEQUENCE [LARGE SCALE GENOMIC DNA]</scope>
    <source>
        <strain evidence="12 14">040915-1/1B</strain>
        <strain evidence="11 13">17-16730-2A</strain>
    </source>
</reference>
<dbReference type="EMBL" id="RDOM01000188">
    <property type="protein sequence ID" value="MBF4274314.1"/>
    <property type="molecule type" value="Genomic_DNA"/>
</dbReference>
<dbReference type="GO" id="GO:0003723">
    <property type="term" value="F:RNA binding"/>
    <property type="evidence" value="ECO:0007669"/>
    <property type="project" value="InterPro"/>
</dbReference>
<dbReference type="NCBIfam" id="TIGR04416">
    <property type="entry name" value="group_II_RT_mat"/>
    <property type="match status" value="1"/>
</dbReference>
<dbReference type="Proteomes" id="UP000722957">
    <property type="component" value="Unassembled WGS sequence"/>
</dbReference>
<comment type="similarity">
    <text evidence="8">Belongs to the bacterial reverse transcriptase family.</text>
</comment>
<organism evidence="11 13">
    <name type="scientific">Vibrio anguillarum</name>
    <name type="common">Listonella anguillarum</name>
    <dbReference type="NCBI Taxonomy" id="55601"/>
    <lineage>
        <taxon>Bacteria</taxon>
        <taxon>Pseudomonadati</taxon>
        <taxon>Pseudomonadota</taxon>
        <taxon>Gammaproteobacteria</taxon>
        <taxon>Vibrionales</taxon>
        <taxon>Vibrionaceae</taxon>
        <taxon>Vibrio</taxon>
    </lineage>
</organism>
<accession>A0A8I0RZ10</accession>
<evidence type="ECO:0000256" key="9">
    <source>
        <dbReference type="ARBA" id="ARBA00048173"/>
    </source>
</evidence>
<dbReference type="PANTHER" id="PTHR34047">
    <property type="entry name" value="NUCLEAR INTRON MATURASE 1, MITOCHONDRIAL-RELATED"/>
    <property type="match status" value="1"/>
</dbReference>
<keyword evidence="5" id="KW-0460">Magnesium</keyword>
<evidence type="ECO:0000256" key="8">
    <source>
        <dbReference type="ARBA" id="ARBA00034120"/>
    </source>
</evidence>
<evidence type="ECO:0000259" key="10">
    <source>
        <dbReference type="PROSITE" id="PS50878"/>
    </source>
</evidence>
<dbReference type="PROSITE" id="PS50878">
    <property type="entry name" value="RT_POL"/>
    <property type="match status" value="1"/>
</dbReference>
<dbReference type="EC" id="2.7.7.49" evidence="1"/>